<keyword evidence="4" id="KW-1185">Reference proteome</keyword>
<evidence type="ECO:0000313" key="3">
    <source>
        <dbReference type="EMBL" id="OBW92759.1"/>
    </source>
</evidence>
<evidence type="ECO:0000259" key="1">
    <source>
        <dbReference type="Pfam" id="PF04993"/>
    </source>
</evidence>
<dbReference type="InterPro" id="IPR007077">
    <property type="entry name" value="TfoX_C"/>
</dbReference>
<gene>
    <name evidence="3" type="ORF">QV01_03775</name>
</gene>
<dbReference type="Pfam" id="PF04994">
    <property type="entry name" value="TfoX_C"/>
    <property type="match status" value="1"/>
</dbReference>
<dbReference type="Proteomes" id="UP000243558">
    <property type="component" value="Unassembled WGS sequence"/>
</dbReference>
<accession>A0A1A7NUT6</accession>
<proteinExistence type="predicted"/>
<protein>
    <recommendedName>
        <fullName evidence="5">DNA transformation protein</fullName>
    </recommendedName>
</protein>
<dbReference type="GO" id="GO:0030420">
    <property type="term" value="P:establishment of competence for transformation"/>
    <property type="evidence" value="ECO:0007669"/>
    <property type="project" value="InterPro"/>
</dbReference>
<dbReference type="InterPro" id="IPR026256">
    <property type="entry name" value="TfoX-like_gammaprotbact"/>
</dbReference>
<evidence type="ECO:0000313" key="4">
    <source>
        <dbReference type="Proteomes" id="UP000243558"/>
    </source>
</evidence>
<dbReference type="SUPFAM" id="SSF159894">
    <property type="entry name" value="YgaC/TfoX-N like"/>
    <property type="match status" value="1"/>
</dbReference>
<dbReference type="PANTHER" id="PTHR36121:SF1">
    <property type="entry name" value="PROTEIN SXY"/>
    <property type="match status" value="1"/>
</dbReference>
<sequence length="211" mass="24612">MKKLTQTEINTAFICHKLSKLIGPVTAKSLFNGYGIFKNEHMFGIYQKKFFYIRATAQFADLLRQIGATPCPYISTTSAQYFHLPDEITEDDEKYKSYLELSIAQVKFEKSQKKRKKQSQIRDLPNLSIKHERLLARIDVKNVKEFKRRGPEKVFVQLKGIILLDGLDLYWKLVGALYLKHYSLLTREEKEKHLVLLNIALAQENYPPETL</sequence>
<organism evidence="3 4">
    <name type="scientific">Gallibacterium genomosp. 3</name>
    <dbReference type="NCBI Taxonomy" id="505345"/>
    <lineage>
        <taxon>Bacteria</taxon>
        <taxon>Pseudomonadati</taxon>
        <taxon>Pseudomonadota</taxon>
        <taxon>Gammaproteobacteria</taxon>
        <taxon>Pasteurellales</taxon>
        <taxon>Pasteurellaceae</taxon>
        <taxon>Gallibacterium</taxon>
    </lineage>
</organism>
<feature type="domain" description="TfoX C-terminal" evidence="2">
    <location>
        <begin position="118"/>
        <end position="192"/>
    </location>
</feature>
<dbReference type="PIRSF" id="PIRSF028788">
    <property type="entry name" value="TfoX_Sxy"/>
    <property type="match status" value="1"/>
</dbReference>
<dbReference type="Pfam" id="PF04993">
    <property type="entry name" value="TfoX_N"/>
    <property type="match status" value="1"/>
</dbReference>
<dbReference type="EMBL" id="JTJM01000015">
    <property type="protein sequence ID" value="OBW92759.1"/>
    <property type="molecule type" value="Genomic_DNA"/>
</dbReference>
<name>A0A1A7NUT6_9PAST</name>
<dbReference type="AlphaFoldDB" id="A0A1A7NUT6"/>
<dbReference type="InterPro" id="IPR007076">
    <property type="entry name" value="TfoX_N"/>
</dbReference>
<dbReference type="InterPro" id="IPR047525">
    <property type="entry name" value="TfoX-like"/>
</dbReference>
<dbReference type="Gene3D" id="1.10.150.20">
    <property type="entry name" value="5' to 3' exonuclease, C-terminal subdomain"/>
    <property type="match status" value="1"/>
</dbReference>
<evidence type="ECO:0000259" key="2">
    <source>
        <dbReference type="Pfam" id="PF04994"/>
    </source>
</evidence>
<reference evidence="3 4" key="1">
    <citation type="submission" date="2014-11" db="EMBL/GenBank/DDBJ databases">
        <title>Pan-genome of Gallibacterium spp.</title>
        <authorList>
            <person name="Kudirkiene E."/>
            <person name="Bojesen A.M."/>
        </authorList>
    </citation>
    <scope>NUCLEOTIDE SEQUENCE [LARGE SCALE GENOMIC DNA]</scope>
    <source>
        <strain evidence="3 4">F151</strain>
    </source>
</reference>
<dbReference type="Gene3D" id="3.30.1460.30">
    <property type="entry name" value="YgaC/TfoX-N like chaperone"/>
    <property type="match status" value="1"/>
</dbReference>
<dbReference type="RefSeq" id="WP_065239017.1">
    <property type="nucleotide sequence ID" value="NZ_JTJM01000015.1"/>
</dbReference>
<comment type="caution">
    <text evidence="3">The sequence shown here is derived from an EMBL/GenBank/DDBJ whole genome shotgun (WGS) entry which is preliminary data.</text>
</comment>
<feature type="domain" description="TfoX N-terminal" evidence="1">
    <location>
        <begin position="22"/>
        <end position="105"/>
    </location>
</feature>
<evidence type="ECO:0008006" key="5">
    <source>
        <dbReference type="Google" id="ProtNLM"/>
    </source>
</evidence>
<dbReference type="PANTHER" id="PTHR36121">
    <property type="entry name" value="PROTEIN SXY"/>
    <property type="match status" value="1"/>
</dbReference>